<evidence type="ECO:0000313" key="5">
    <source>
        <dbReference type="Proteomes" id="UP000242501"/>
    </source>
</evidence>
<accession>A0A1G6IZT3</accession>
<dbReference type="InterPro" id="IPR050065">
    <property type="entry name" value="GlmU-like"/>
</dbReference>
<dbReference type="PANTHER" id="PTHR43584:SF8">
    <property type="entry name" value="N-ACETYLMURAMATE ALPHA-1-PHOSPHATE URIDYLYLTRANSFERASE"/>
    <property type="match status" value="1"/>
</dbReference>
<dbReference type="Gene3D" id="3.90.550.10">
    <property type="entry name" value="Spore Coat Polysaccharide Biosynthesis Protein SpsA, Chain A"/>
    <property type="match status" value="1"/>
</dbReference>
<gene>
    <name evidence="4" type="ORF">SAMN05421733_109110</name>
</gene>
<dbReference type="Pfam" id="PF00483">
    <property type="entry name" value="NTP_transferase"/>
    <property type="match status" value="1"/>
</dbReference>
<evidence type="ECO:0000256" key="2">
    <source>
        <dbReference type="ARBA" id="ARBA00022695"/>
    </source>
</evidence>
<dbReference type="RefSeq" id="WP_092749312.1">
    <property type="nucleotide sequence ID" value="NZ_FMYL01000009.1"/>
</dbReference>
<dbReference type="STRING" id="1219383.SAMN05421733_109110"/>
<dbReference type="SUPFAM" id="SSF53448">
    <property type="entry name" value="Nucleotide-diphospho-sugar transferases"/>
    <property type="match status" value="1"/>
</dbReference>
<proteinExistence type="predicted"/>
<dbReference type="InterPro" id="IPR029044">
    <property type="entry name" value="Nucleotide-diphossugar_trans"/>
</dbReference>
<dbReference type="NCBIfam" id="NF045761">
    <property type="entry name" value="NAMPUrTaseMurU"/>
    <property type="match status" value="1"/>
</dbReference>
<evidence type="ECO:0000313" key="4">
    <source>
        <dbReference type="EMBL" id="SDC11999.1"/>
    </source>
</evidence>
<dbReference type="Proteomes" id="UP000242501">
    <property type="component" value="Unassembled WGS sequence"/>
</dbReference>
<protein>
    <submittedName>
        <fullName evidence="4">MurNAc alpha-1-phosphate uridylyltransferase</fullName>
    </submittedName>
</protein>
<sequence>MKAMILAAGLGNRMRPLTLHTPKPLLKVGGKPLIVWHIENLKRAGITDIVINTAWLADELHKALGDGSALGVHITWSDEIEGLETAGGIIRALPHLGEDAFILVNGDVWTDFEFKHLLNVEFGTALAHLMLVDNPPQHPKGDFVLQDGFAQHTTESIAKTLTYSGIAVLSPQLFVGLAEGKRPLAPLLKNAMQSQKVSADKLSGQWVDVGTPERLADLDQRLTS</sequence>
<dbReference type="OrthoDB" id="9788272at2"/>
<name>A0A1G6IZT3_9GAMM</name>
<evidence type="ECO:0000256" key="1">
    <source>
        <dbReference type="ARBA" id="ARBA00022679"/>
    </source>
</evidence>
<evidence type="ECO:0000259" key="3">
    <source>
        <dbReference type="Pfam" id="PF00483"/>
    </source>
</evidence>
<dbReference type="GO" id="GO:0016779">
    <property type="term" value="F:nucleotidyltransferase activity"/>
    <property type="evidence" value="ECO:0007669"/>
    <property type="project" value="UniProtKB-KW"/>
</dbReference>
<dbReference type="EMBL" id="FMYL01000009">
    <property type="protein sequence ID" value="SDC11999.1"/>
    <property type="molecule type" value="Genomic_DNA"/>
</dbReference>
<keyword evidence="2 4" id="KW-0548">Nucleotidyltransferase</keyword>
<feature type="domain" description="Nucleotidyl transferase" evidence="3">
    <location>
        <begin position="2"/>
        <end position="221"/>
    </location>
</feature>
<keyword evidence="5" id="KW-1185">Reference proteome</keyword>
<organism evidence="4 5">
    <name type="scientific">Acinetobacter boissieri</name>
    <dbReference type="NCBI Taxonomy" id="1219383"/>
    <lineage>
        <taxon>Bacteria</taxon>
        <taxon>Pseudomonadati</taxon>
        <taxon>Pseudomonadota</taxon>
        <taxon>Gammaproteobacteria</taxon>
        <taxon>Moraxellales</taxon>
        <taxon>Moraxellaceae</taxon>
        <taxon>Acinetobacter</taxon>
    </lineage>
</organism>
<dbReference type="InterPro" id="IPR005835">
    <property type="entry name" value="NTP_transferase_dom"/>
</dbReference>
<dbReference type="CDD" id="cd06422">
    <property type="entry name" value="NTP_transferase_like_1"/>
    <property type="match status" value="1"/>
</dbReference>
<keyword evidence="1 4" id="KW-0808">Transferase</keyword>
<dbReference type="InterPro" id="IPR054790">
    <property type="entry name" value="MurU"/>
</dbReference>
<dbReference type="AlphaFoldDB" id="A0A1G6IZT3"/>
<dbReference type="PANTHER" id="PTHR43584">
    <property type="entry name" value="NUCLEOTIDYL TRANSFERASE"/>
    <property type="match status" value="1"/>
</dbReference>
<reference evidence="5" key="1">
    <citation type="submission" date="2016-09" db="EMBL/GenBank/DDBJ databases">
        <authorList>
            <person name="Varghese N."/>
            <person name="Submissions S."/>
        </authorList>
    </citation>
    <scope>NUCLEOTIDE SEQUENCE [LARGE SCALE GENOMIC DNA]</scope>
    <source>
        <strain evidence="5">ANC 4422</strain>
    </source>
</reference>